<feature type="transmembrane region" description="Helical" evidence="1">
    <location>
        <begin position="12"/>
        <end position="35"/>
    </location>
</feature>
<accession>L7VZE9</accession>
<keyword evidence="1" id="KW-0812">Transmembrane</keyword>
<name>L7VZE9_9BACT</name>
<proteinExistence type="predicted"/>
<organism evidence="2">
    <name type="scientific">uncultured bacterium A1Q1_fos_493</name>
    <dbReference type="NCBI Taxonomy" id="1256577"/>
    <lineage>
        <taxon>Bacteria</taxon>
        <taxon>environmental samples</taxon>
    </lineage>
</organism>
<evidence type="ECO:0000313" key="2">
    <source>
        <dbReference type="EMBL" id="AGC72458.1"/>
    </source>
</evidence>
<keyword evidence="1" id="KW-1133">Transmembrane helix</keyword>
<keyword evidence="1" id="KW-0472">Membrane</keyword>
<dbReference type="AlphaFoldDB" id="L7VZE9"/>
<evidence type="ECO:0000256" key="1">
    <source>
        <dbReference type="SAM" id="Phobius"/>
    </source>
</evidence>
<sequence>MNYQPVLKQPLIHIPAFLRSLSMWVILWGGTVFFLVYQGQPGIICMTPLAWLLAVPAGLNYVAFAEGKPGRIPFLAGAMVGATLGLLFGLLCWGVGAYTMPDDPAATGRLTMRDIALIFIGVGMVIAALLSGMMAHRAALQQRRGKILTVINAK</sequence>
<feature type="transmembrane region" description="Helical" evidence="1">
    <location>
        <begin position="116"/>
        <end position="136"/>
    </location>
</feature>
<protein>
    <submittedName>
        <fullName evidence="2">Uncharacterized protein</fullName>
    </submittedName>
</protein>
<reference evidence="2" key="1">
    <citation type="submission" date="2012-09" db="EMBL/GenBank/DDBJ databases">
        <title>Metagenomic Characterization of a Microbial Community in Wastewater Detects High Levels of Antibiotic Resistance.</title>
        <authorList>
            <person name="Abrams M."/>
            <person name="Caldwell A."/>
            <person name="Vandaei E."/>
            <person name="Lee W."/>
            <person name="Perrott J."/>
            <person name="Khan S.Y."/>
            <person name="Ta J."/>
            <person name="Romero D."/>
            <person name="Nguyen V."/>
            <person name="Pourmand N."/>
            <person name="Ouverney C.C."/>
        </authorList>
    </citation>
    <scope>NUCLEOTIDE SEQUENCE</scope>
</reference>
<feature type="transmembrane region" description="Helical" evidence="1">
    <location>
        <begin position="74"/>
        <end position="96"/>
    </location>
</feature>
<dbReference type="EMBL" id="JX649902">
    <property type="protein sequence ID" value="AGC72458.1"/>
    <property type="molecule type" value="Genomic_DNA"/>
</dbReference>
<feature type="transmembrane region" description="Helical" evidence="1">
    <location>
        <begin position="41"/>
        <end position="62"/>
    </location>
</feature>